<name>A0A6C0DLA6_9ZZZZ</name>
<dbReference type="AlphaFoldDB" id="A0A6C0DLA6"/>
<dbReference type="EMBL" id="MN739632">
    <property type="protein sequence ID" value="QHT17231.1"/>
    <property type="molecule type" value="Genomic_DNA"/>
</dbReference>
<protein>
    <submittedName>
        <fullName evidence="1">Uncharacterized protein</fullName>
    </submittedName>
</protein>
<sequence>MDNSIDNNTTTYIKADNNVVVNEKYIRWIKKIDECMNICSRMNGCDVNDGSSLRVCKLYNPTSYNKLNKLFQNDE</sequence>
<organism evidence="1">
    <name type="scientific">viral metagenome</name>
    <dbReference type="NCBI Taxonomy" id="1070528"/>
    <lineage>
        <taxon>unclassified sequences</taxon>
        <taxon>metagenomes</taxon>
        <taxon>organismal metagenomes</taxon>
    </lineage>
</organism>
<evidence type="ECO:0000313" key="1">
    <source>
        <dbReference type="EMBL" id="QHT17231.1"/>
    </source>
</evidence>
<accession>A0A6C0DLA6</accession>
<proteinExistence type="predicted"/>
<reference evidence="1" key="1">
    <citation type="journal article" date="2020" name="Nature">
        <title>Giant virus diversity and host interactions through global metagenomics.</title>
        <authorList>
            <person name="Schulz F."/>
            <person name="Roux S."/>
            <person name="Paez-Espino D."/>
            <person name="Jungbluth S."/>
            <person name="Walsh D.A."/>
            <person name="Denef V.J."/>
            <person name="McMahon K.D."/>
            <person name="Konstantinidis K.T."/>
            <person name="Eloe-Fadrosh E.A."/>
            <person name="Kyrpides N.C."/>
            <person name="Woyke T."/>
        </authorList>
    </citation>
    <scope>NUCLEOTIDE SEQUENCE</scope>
    <source>
        <strain evidence="1">GVMAG-M-3300023174-24</strain>
    </source>
</reference>